<name>A0AAU9K5I1_9CILI</name>
<proteinExistence type="predicted"/>
<evidence type="ECO:0000256" key="1">
    <source>
        <dbReference type="SAM" id="Phobius"/>
    </source>
</evidence>
<feature type="transmembrane region" description="Helical" evidence="1">
    <location>
        <begin position="71"/>
        <end position="93"/>
    </location>
</feature>
<feature type="transmembrane region" description="Helical" evidence="1">
    <location>
        <begin position="12"/>
        <end position="33"/>
    </location>
</feature>
<evidence type="ECO:0000313" key="2">
    <source>
        <dbReference type="EMBL" id="CAG9334823.1"/>
    </source>
</evidence>
<feature type="transmembrane region" description="Helical" evidence="1">
    <location>
        <begin position="39"/>
        <end position="59"/>
    </location>
</feature>
<feature type="transmembrane region" description="Helical" evidence="1">
    <location>
        <begin position="209"/>
        <end position="228"/>
    </location>
</feature>
<dbReference type="Proteomes" id="UP001162131">
    <property type="component" value="Unassembled WGS sequence"/>
</dbReference>
<feature type="transmembrane region" description="Helical" evidence="1">
    <location>
        <begin position="139"/>
        <end position="160"/>
    </location>
</feature>
<feature type="transmembrane region" description="Helical" evidence="1">
    <location>
        <begin position="307"/>
        <end position="324"/>
    </location>
</feature>
<reference evidence="2" key="1">
    <citation type="submission" date="2021-09" db="EMBL/GenBank/DDBJ databases">
        <authorList>
            <consortium name="AG Swart"/>
            <person name="Singh M."/>
            <person name="Singh A."/>
            <person name="Seah K."/>
            <person name="Emmerich C."/>
        </authorList>
    </citation>
    <scope>NUCLEOTIDE SEQUENCE</scope>
    <source>
        <strain evidence="2">ATCC30299</strain>
    </source>
</reference>
<protein>
    <recommendedName>
        <fullName evidence="4">Amino acid transporter transmembrane domain-containing protein</fullName>
    </recommendedName>
</protein>
<dbReference type="AlphaFoldDB" id="A0AAU9K5I1"/>
<feature type="transmembrane region" description="Helical" evidence="1">
    <location>
        <begin position="329"/>
        <end position="346"/>
    </location>
</feature>
<organism evidence="2 3">
    <name type="scientific">Blepharisma stoltei</name>
    <dbReference type="NCBI Taxonomy" id="1481888"/>
    <lineage>
        <taxon>Eukaryota</taxon>
        <taxon>Sar</taxon>
        <taxon>Alveolata</taxon>
        <taxon>Ciliophora</taxon>
        <taxon>Postciliodesmatophora</taxon>
        <taxon>Heterotrichea</taxon>
        <taxon>Heterotrichida</taxon>
        <taxon>Blepharismidae</taxon>
        <taxon>Blepharisma</taxon>
    </lineage>
</organism>
<evidence type="ECO:0000313" key="3">
    <source>
        <dbReference type="Proteomes" id="UP001162131"/>
    </source>
</evidence>
<sequence length="347" mass="40082">MDEFLIEKNQLGYLDVRFFGTVFGIEALMLPYAMKLCGLSNGFILILISALANVGIQILNSKTKQEKNIELGKIITHMVGKLITMQYLIYQLWFYQINYYYEFDLNSWIIPFIWSLVFSVIVLYLTVFQKVKDSVIPHLLTILTAAIIVIYLVLDMNSLLPKVPSFNDSFVFSTGISEKSGYPFMICIMIFTSHYRFTDIKQRIKITDTICLLSAWYFVIGLFGYLSLLDYTPEIILFGAHFGNYKILAFLSMSLLFICQFWKLLVYLNFVKKRLPKIKKSQEILISLIFIITLVISQLLSLKSLVYISYFCFIISNLVINSITTKRRFGFIFISILLIGIATSSLE</sequence>
<keyword evidence="1" id="KW-0812">Transmembrane</keyword>
<keyword evidence="1" id="KW-0472">Membrane</keyword>
<feature type="transmembrane region" description="Helical" evidence="1">
    <location>
        <begin position="105"/>
        <end position="127"/>
    </location>
</feature>
<feature type="transmembrane region" description="Helical" evidence="1">
    <location>
        <begin position="248"/>
        <end position="271"/>
    </location>
</feature>
<feature type="transmembrane region" description="Helical" evidence="1">
    <location>
        <begin position="283"/>
        <end position="301"/>
    </location>
</feature>
<dbReference type="EMBL" id="CAJZBQ010000060">
    <property type="protein sequence ID" value="CAG9334823.1"/>
    <property type="molecule type" value="Genomic_DNA"/>
</dbReference>
<keyword evidence="1" id="KW-1133">Transmembrane helix</keyword>
<feature type="transmembrane region" description="Helical" evidence="1">
    <location>
        <begin position="180"/>
        <end position="197"/>
    </location>
</feature>
<keyword evidence="3" id="KW-1185">Reference proteome</keyword>
<accession>A0AAU9K5I1</accession>
<evidence type="ECO:0008006" key="4">
    <source>
        <dbReference type="Google" id="ProtNLM"/>
    </source>
</evidence>
<comment type="caution">
    <text evidence="2">The sequence shown here is derived from an EMBL/GenBank/DDBJ whole genome shotgun (WGS) entry which is preliminary data.</text>
</comment>
<gene>
    <name evidence="2" type="ORF">BSTOLATCC_MIC62408</name>
</gene>